<evidence type="ECO:0000313" key="2">
    <source>
        <dbReference type="EMBL" id="TQB77208.1"/>
    </source>
</evidence>
<protein>
    <submittedName>
        <fullName evidence="2">Uncharacterized protein</fullName>
    </submittedName>
</protein>
<feature type="compositionally biased region" description="Polar residues" evidence="1">
    <location>
        <begin position="197"/>
        <end position="213"/>
    </location>
</feature>
<feature type="region of interest" description="Disordered" evidence="1">
    <location>
        <begin position="1"/>
        <end position="267"/>
    </location>
</feature>
<reference evidence="2 3" key="1">
    <citation type="submission" date="2019-06" db="EMBL/GenBank/DDBJ databases">
        <title>Wine fermentation using esterase from Monascus purpureus.</title>
        <authorList>
            <person name="Geng C."/>
            <person name="Zhang Y."/>
        </authorList>
    </citation>
    <scope>NUCLEOTIDE SEQUENCE [LARGE SCALE GENOMIC DNA]</scope>
    <source>
        <strain evidence="2">HQ1</strain>
    </source>
</reference>
<dbReference type="EMBL" id="VIFY01000003">
    <property type="protein sequence ID" value="TQB77208.1"/>
    <property type="molecule type" value="Genomic_DNA"/>
</dbReference>
<accession>A0A507R736</accession>
<dbReference type="AlphaFoldDB" id="A0A507R736"/>
<dbReference type="Proteomes" id="UP000319663">
    <property type="component" value="Unassembled WGS sequence"/>
</dbReference>
<dbReference type="InterPro" id="IPR012808">
    <property type="entry name" value="CHP02453"/>
</dbReference>
<proteinExistence type="predicted"/>
<feature type="compositionally biased region" description="Basic and acidic residues" evidence="1">
    <location>
        <begin position="77"/>
        <end position="98"/>
    </location>
</feature>
<dbReference type="OrthoDB" id="2537769at2759"/>
<dbReference type="STRING" id="5098.A0A507R736"/>
<dbReference type="NCBIfam" id="TIGR02453">
    <property type="entry name" value="TIGR02453 family protein"/>
    <property type="match status" value="1"/>
</dbReference>
<name>A0A507R736_MONPU</name>
<feature type="compositionally biased region" description="Basic and acidic residues" evidence="1">
    <location>
        <begin position="158"/>
        <end position="194"/>
    </location>
</feature>
<sequence length="542" mass="60097">MARRSTRKRPEATPEPAPAPAPAAASAEPKSATKKRRASPATKADPKKRKLNPDTPDDLEDKPKKPTQTAVKKKPASKRDSAGKRTKTKFSEETKDSAKAQPNVSKEDSNSKVTKAKKARCSDDEKRTKTETNPPKENSKVKKIKAKVSDGRNVAKKTTKDAEDTKKAFRGPKKSDKSEKTSSHESEAESDNRSKAAGSTATREDSFVTTSIPESGISEMAFSVAEADDDGQTGDDENPDSTADGGGHDDIGTQRVSPLPSDLDGGATELETDIELSMHRMNSGEQHGARDPGDTPYQDHTLHPNTMLFLKDLKENNSRDWLKEYCFDYQQAKNDWESFIENLTKKIIEKDKTIPEQTTRDIIVRIQKDNRSSKDQTCPYKTYFSAVWSRSGKDGNHASYYIRLEPGSCYVGSGFSCTGFSPQDKLALLRADIDKNPGRLKAILREPNMRREFLEGAPDKEEEVVKAFVELPENKENAMKSQPKGYEKDNENIELLRLRSFNIGKQLSDAEFLGVDAQDKIAALVGIMVPFVSYLNSVIMPN</sequence>
<dbReference type="PANTHER" id="PTHR36452">
    <property type="entry name" value="CHROMOSOME 12, WHOLE GENOME SHOTGUN SEQUENCE"/>
    <property type="match status" value="1"/>
</dbReference>
<organism evidence="2 3">
    <name type="scientific">Monascus purpureus</name>
    <name type="common">Red mold</name>
    <name type="synonym">Monascus anka</name>
    <dbReference type="NCBI Taxonomy" id="5098"/>
    <lineage>
        <taxon>Eukaryota</taxon>
        <taxon>Fungi</taxon>
        <taxon>Dikarya</taxon>
        <taxon>Ascomycota</taxon>
        <taxon>Pezizomycotina</taxon>
        <taxon>Eurotiomycetes</taxon>
        <taxon>Eurotiomycetidae</taxon>
        <taxon>Eurotiales</taxon>
        <taxon>Aspergillaceae</taxon>
        <taxon>Monascus</taxon>
    </lineage>
</organism>
<feature type="compositionally biased region" description="Basic and acidic residues" evidence="1">
    <location>
        <begin position="120"/>
        <end position="130"/>
    </location>
</feature>
<keyword evidence="3" id="KW-1185">Reference proteome</keyword>
<dbReference type="Pfam" id="PF09365">
    <property type="entry name" value="DUF2461"/>
    <property type="match status" value="1"/>
</dbReference>
<dbReference type="PANTHER" id="PTHR36452:SF1">
    <property type="entry name" value="DUF2461 DOMAIN-CONTAINING PROTEIN"/>
    <property type="match status" value="1"/>
</dbReference>
<evidence type="ECO:0000256" key="1">
    <source>
        <dbReference type="SAM" id="MobiDB-lite"/>
    </source>
</evidence>
<feature type="compositionally biased region" description="Acidic residues" evidence="1">
    <location>
        <begin position="226"/>
        <end position="239"/>
    </location>
</feature>
<evidence type="ECO:0000313" key="3">
    <source>
        <dbReference type="Proteomes" id="UP000319663"/>
    </source>
</evidence>
<gene>
    <name evidence="2" type="ORF">MPDQ_004608</name>
</gene>
<comment type="caution">
    <text evidence="2">The sequence shown here is derived from an EMBL/GenBank/DDBJ whole genome shotgun (WGS) entry which is preliminary data.</text>
</comment>